<dbReference type="GeneID" id="26304416"/>
<evidence type="ECO:0000313" key="2">
    <source>
        <dbReference type="Proteomes" id="UP000053758"/>
    </source>
</evidence>
<proteinExistence type="predicted"/>
<accession>A0A081CF60</accession>
<dbReference type="HOGENOM" id="CLU_107661_1_0_1"/>
<dbReference type="Proteomes" id="UP000053758">
    <property type="component" value="Unassembled WGS sequence"/>
</dbReference>
<keyword evidence="2" id="KW-1185">Reference proteome</keyword>
<sequence length="181" mass="19209">MTAPETGALPRGANVIKLSQRDLLDYRAVQRTFDGAYARTALGQLCYAIVILRLFQPKFFYVGLVYAILGIGFIPVAIFRYQMAVSNTNRFVALQVVDGHPSDAVEHAPPAASDPTESNAATLTAPHPVDSVSQPETPGSAPLASRTVLRESFVTAGSVVAGATVFVGLAEVALLVLILRV</sequence>
<reference evidence="2" key="1">
    <citation type="journal article" date="2014" name="Genome Announc.">
        <title>Draft Genome Sequence of the Yeast Pseudozyma antarctica Type Strain JCM10317, a Producer of the Glycolipid Biosurfactants, Mannosylerythritol Lipids.</title>
        <authorList>
            <person name="Saika A."/>
            <person name="Koike H."/>
            <person name="Hori T."/>
            <person name="Fukuoka T."/>
            <person name="Sato S."/>
            <person name="Habe H."/>
            <person name="Kitamoto D."/>
            <person name="Morita T."/>
        </authorList>
    </citation>
    <scope>NUCLEOTIDE SEQUENCE [LARGE SCALE GENOMIC DNA]</scope>
    <source>
        <strain evidence="2">JCM 10317</strain>
    </source>
</reference>
<dbReference type="RefSeq" id="XP_014656510.1">
    <property type="nucleotide sequence ID" value="XM_014801024.1"/>
</dbReference>
<protein>
    <submittedName>
        <fullName evidence="1">Uncharacterized protein</fullName>
    </submittedName>
</protein>
<name>A0A081CF60_PSEA2</name>
<dbReference type="EMBL" id="DF830075">
    <property type="protein sequence ID" value="GAK65306.1"/>
    <property type="molecule type" value="Genomic_DNA"/>
</dbReference>
<dbReference type="OrthoDB" id="2555434at2759"/>
<dbReference type="AlphaFoldDB" id="A0A081CF60"/>
<evidence type="ECO:0000313" key="1">
    <source>
        <dbReference type="EMBL" id="GAK65306.1"/>
    </source>
</evidence>
<gene>
    <name evidence="1" type="ORF">PAN0_008d3523</name>
</gene>
<organism evidence="1 2">
    <name type="scientific">Pseudozyma antarctica</name>
    <name type="common">Yeast</name>
    <name type="synonym">Candida antarctica</name>
    <dbReference type="NCBI Taxonomy" id="84753"/>
    <lineage>
        <taxon>Eukaryota</taxon>
        <taxon>Fungi</taxon>
        <taxon>Dikarya</taxon>
        <taxon>Basidiomycota</taxon>
        <taxon>Ustilaginomycotina</taxon>
        <taxon>Ustilaginomycetes</taxon>
        <taxon>Ustilaginales</taxon>
        <taxon>Ustilaginaceae</taxon>
        <taxon>Moesziomyces</taxon>
    </lineage>
</organism>
<dbReference type="PANTHER" id="PTHR38646">
    <property type="entry name" value="YALI0F00814P"/>
    <property type="match status" value="1"/>
</dbReference>
<dbReference type="PANTHER" id="PTHR38646:SF1">
    <property type="entry name" value="DUF202 DOMAIN-CONTAINING PROTEIN"/>
    <property type="match status" value="1"/>
</dbReference>